<comment type="caution">
    <text evidence="2">The sequence shown here is derived from an EMBL/GenBank/DDBJ whole genome shotgun (WGS) entry which is preliminary data.</text>
</comment>
<dbReference type="AlphaFoldDB" id="A0A495XEW0"/>
<evidence type="ECO:0000313" key="3">
    <source>
        <dbReference type="Proteomes" id="UP000272729"/>
    </source>
</evidence>
<name>A0A495XEW0_9PSEU</name>
<evidence type="ECO:0000256" key="1">
    <source>
        <dbReference type="SAM" id="Phobius"/>
    </source>
</evidence>
<dbReference type="EMBL" id="RBXR01000001">
    <property type="protein sequence ID" value="RKT71655.1"/>
    <property type="molecule type" value="Genomic_DNA"/>
</dbReference>
<sequence length="164" mass="17343">MTQQEDLPGGLHFDGPRDVQVGPQTGIVRYYPVAPGTTPSENGSAAPAPEPKRTRWWWHVLGVVLGPAFVVAAAFAWGYGIDQFDEVRWRGLVALGLAGLLVGLMTLGRLSPSAPLIGGLTAVAASVVYELGYFPPLPVLRPVLESGAPVAVGVLLVVVALRRR</sequence>
<keyword evidence="3" id="KW-1185">Reference proteome</keyword>
<dbReference type="OrthoDB" id="3695334at2"/>
<feature type="transmembrane region" description="Helical" evidence="1">
    <location>
        <begin position="56"/>
        <end position="77"/>
    </location>
</feature>
<feature type="transmembrane region" description="Helical" evidence="1">
    <location>
        <begin position="140"/>
        <end position="161"/>
    </location>
</feature>
<keyword evidence="1" id="KW-0472">Membrane</keyword>
<protein>
    <submittedName>
        <fullName evidence="2">Uncharacterized protein</fullName>
    </submittedName>
</protein>
<dbReference type="Proteomes" id="UP000272729">
    <property type="component" value="Unassembled WGS sequence"/>
</dbReference>
<gene>
    <name evidence="2" type="ORF">DFJ66_4948</name>
</gene>
<keyword evidence="1" id="KW-1133">Transmembrane helix</keyword>
<proteinExistence type="predicted"/>
<dbReference type="RefSeq" id="WP_121224116.1">
    <property type="nucleotide sequence ID" value="NZ_JBIUBA010000001.1"/>
</dbReference>
<accession>A0A495XEW0</accession>
<organism evidence="2 3">
    <name type="scientific">Saccharothrix variisporea</name>
    <dbReference type="NCBI Taxonomy" id="543527"/>
    <lineage>
        <taxon>Bacteria</taxon>
        <taxon>Bacillati</taxon>
        <taxon>Actinomycetota</taxon>
        <taxon>Actinomycetes</taxon>
        <taxon>Pseudonocardiales</taxon>
        <taxon>Pseudonocardiaceae</taxon>
        <taxon>Saccharothrix</taxon>
    </lineage>
</organism>
<evidence type="ECO:0000313" key="2">
    <source>
        <dbReference type="EMBL" id="RKT71655.1"/>
    </source>
</evidence>
<feature type="transmembrane region" description="Helical" evidence="1">
    <location>
        <begin position="89"/>
        <end position="107"/>
    </location>
</feature>
<keyword evidence="1" id="KW-0812">Transmembrane</keyword>
<reference evidence="2 3" key="1">
    <citation type="submission" date="2018-10" db="EMBL/GenBank/DDBJ databases">
        <title>Sequencing the genomes of 1000 actinobacteria strains.</title>
        <authorList>
            <person name="Klenk H.-P."/>
        </authorList>
    </citation>
    <scope>NUCLEOTIDE SEQUENCE [LARGE SCALE GENOMIC DNA]</scope>
    <source>
        <strain evidence="2 3">DSM 43911</strain>
    </source>
</reference>